<dbReference type="RefSeq" id="WP_097113281.1">
    <property type="nucleotide sequence ID" value="NZ_CP083931.1"/>
</dbReference>
<reference evidence="4 5" key="1">
    <citation type="submission" date="2017-09" db="EMBL/GenBank/DDBJ databases">
        <authorList>
            <person name="Ehlers B."/>
            <person name="Leendertz F.H."/>
        </authorList>
    </citation>
    <scope>NUCLEOTIDE SEQUENCE [LARGE SCALE GENOMIC DNA]</scope>
    <source>
        <strain evidence="4 5">DSM 16848</strain>
    </source>
</reference>
<dbReference type="InterPro" id="IPR032466">
    <property type="entry name" value="Metal_Hydrolase"/>
</dbReference>
<feature type="binding site" evidence="3">
    <location>
        <position position="12"/>
    </location>
    <ligand>
        <name>a divalent metal cation</name>
        <dbReference type="ChEBI" id="CHEBI:60240"/>
        <label>1</label>
    </ligand>
</feature>
<feature type="binding site" evidence="3">
    <location>
        <position position="96"/>
    </location>
    <ligand>
        <name>a divalent metal cation</name>
        <dbReference type="ChEBI" id="CHEBI:60240"/>
        <label>1</label>
    </ligand>
</feature>
<dbReference type="Proteomes" id="UP000219669">
    <property type="component" value="Unassembled WGS sequence"/>
</dbReference>
<organism evidence="4 5">
    <name type="scientific">Alysiella filiformis DSM 16848</name>
    <dbReference type="NCBI Taxonomy" id="1120981"/>
    <lineage>
        <taxon>Bacteria</taxon>
        <taxon>Pseudomonadati</taxon>
        <taxon>Pseudomonadota</taxon>
        <taxon>Betaproteobacteria</taxon>
        <taxon>Neisseriales</taxon>
        <taxon>Neisseriaceae</taxon>
        <taxon>Alysiella</taxon>
    </lineage>
</organism>
<sequence length="249" mass="27752">MKKPVFTDTHCHLAEPILRCRLPEIVAQAAEQGVAQFIVPAITPNDWQTLLAWQTQPEIHALALGVHPWFCETYSPQSHADLAQHLHDNPSLWVGEIGLDFHHTELREPQMAVFQQQLDLAKQYSRPIIAHNVKSLDTFTQIIKQKRFKCGGIAHAFSGSLEQAKILIQMGFKIGIGTLLLNPNAKKTRAAAQFLPIEHLLIETDSPFWRGSNQATPVLLAQIAQELANLRGMDLADLAAILAENLAEM</sequence>
<comment type="similarity">
    <text evidence="1">Belongs to the metallo-dependent hydrolases superfamily. TatD-type hydrolase family.</text>
</comment>
<dbReference type="Gene3D" id="3.20.20.140">
    <property type="entry name" value="Metal-dependent hydrolases"/>
    <property type="match status" value="1"/>
</dbReference>
<gene>
    <name evidence="4" type="ORF">SAMN02746062_00097</name>
</gene>
<dbReference type="PANTHER" id="PTHR46124:SF3">
    <property type="entry name" value="HYDROLASE"/>
    <property type="match status" value="1"/>
</dbReference>
<dbReference type="Pfam" id="PF01026">
    <property type="entry name" value="TatD_DNase"/>
    <property type="match status" value="1"/>
</dbReference>
<dbReference type="PIRSF" id="PIRSF005902">
    <property type="entry name" value="DNase_TatD"/>
    <property type="match status" value="1"/>
</dbReference>
<accession>A0A286E1Z0</accession>
<dbReference type="PROSITE" id="PS01091">
    <property type="entry name" value="TATD_3"/>
    <property type="match status" value="1"/>
</dbReference>
<dbReference type="PANTHER" id="PTHR46124">
    <property type="entry name" value="D-AMINOACYL-TRNA DEACYLASE"/>
    <property type="match status" value="1"/>
</dbReference>
<keyword evidence="5" id="KW-1185">Reference proteome</keyword>
<dbReference type="EMBL" id="OCNF01000001">
    <property type="protein sequence ID" value="SOD64902.1"/>
    <property type="molecule type" value="Genomic_DNA"/>
</dbReference>
<dbReference type="OrthoDB" id="9810005at2"/>
<name>A0A286E1Z0_9NEIS</name>
<evidence type="ECO:0000313" key="5">
    <source>
        <dbReference type="Proteomes" id="UP000219669"/>
    </source>
</evidence>
<evidence type="ECO:0000256" key="3">
    <source>
        <dbReference type="PIRSR" id="PIRSR005902-1"/>
    </source>
</evidence>
<dbReference type="CDD" id="cd01310">
    <property type="entry name" value="TatD_DNAse"/>
    <property type="match status" value="1"/>
</dbReference>
<proteinExistence type="inferred from homology"/>
<dbReference type="GO" id="GO:0005829">
    <property type="term" value="C:cytosol"/>
    <property type="evidence" value="ECO:0007669"/>
    <property type="project" value="TreeGrafter"/>
</dbReference>
<dbReference type="GO" id="GO:0016788">
    <property type="term" value="F:hydrolase activity, acting on ester bonds"/>
    <property type="evidence" value="ECO:0007669"/>
    <property type="project" value="InterPro"/>
</dbReference>
<dbReference type="GO" id="GO:0046872">
    <property type="term" value="F:metal ion binding"/>
    <property type="evidence" value="ECO:0007669"/>
    <property type="project" value="UniProtKB-KW"/>
</dbReference>
<dbReference type="InterPro" id="IPR001130">
    <property type="entry name" value="TatD-like"/>
</dbReference>
<feature type="binding site" evidence="3">
    <location>
        <position position="131"/>
    </location>
    <ligand>
        <name>a divalent metal cation</name>
        <dbReference type="ChEBI" id="CHEBI:60240"/>
        <label>2</label>
    </ligand>
</feature>
<protein>
    <submittedName>
        <fullName evidence="4">TatD DNase family protein</fullName>
    </submittedName>
</protein>
<evidence type="ECO:0000256" key="2">
    <source>
        <dbReference type="ARBA" id="ARBA00022801"/>
    </source>
</evidence>
<feature type="binding site" evidence="3">
    <location>
        <position position="10"/>
    </location>
    <ligand>
        <name>a divalent metal cation</name>
        <dbReference type="ChEBI" id="CHEBI:60240"/>
        <label>1</label>
    </ligand>
</feature>
<dbReference type="AlphaFoldDB" id="A0A286E1Z0"/>
<feature type="binding site" evidence="3">
    <location>
        <position position="205"/>
    </location>
    <ligand>
        <name>a divalent metal cation</name>
        <dbReference type="ChEBI" id="CHEBI:60240"/>
        <label>1</label>
    </ligand>
</feature>
<keyword evidence="2" id="KW-0378">Hydrolase</keyword>
<evidence type="ECO:0000313" key="4">
    <source>
        <dbReference type="EMBL" id="SOD64902.1"/>
    </source>
</evidence>
<dbReference type="InterPro" id="IPR018228">
    <property type="entry name" value="DNase_TatD-rel_CS"/>
</dbReference>
<dbReference type="SUPFAM" id="SSF51556">
    <property type="entry name" value="Metallo-dependent hydrolases"/>
    <property type="match status" value="1"/>
</dbReference>
<feature type="binding site" evidence="3">
    <location>
        <position position="155"/>
    </location>
    <ligand>
        <name>a divalent metal cation</name>
        <dbReference type="ChEBI" id="CHEBI:60240"/>
        <label>2</label>
    </ligand>
</feature>
<evidence type="ECO:0000256" key="1">
    <source>
        <dbReference type="ARBA" id="ARBA00009275"/>
    </source>
</evidence>
<keyword evidence="3" id="KW-0479">Metal-binding</keyword>